<keyword evidence="2" id="KW-0808">Transferase</keyword>
<gene>
    <name evidence="2" type="ordered locus">Plav_1323</name>
</gene>
<organism evidence="2 3">
    <name type="scientific">Parvibaculum lavamentivorans (strain DS-1 / DSM 13023 / NCIMB 13966)</name>
    <dbReference type="NCBI Taxonomy" id="402881"/>
    <lineage>
        <taxon>Bacteria</taxon>
        <taxon>Pseudomonadati</taxon>
        <taxon>Pseudomonadota</taxon>
        <taxon>Alphaproteobacteria</taxon>
        <taxon>Hyphomicrobiales</taxon>
        <taxon>Parvibaculaceae</taxon>
        <taxon>Parvibaculum</taxon>
    </lineage>
</organism>
<sequence length="257" mass="28634">MNSSVETERLRLNGRQRLTWFAHFFKAFFYQYHREFGVQIANLLPADGVVIDVGAHSGQFAKLFGRLVPQGAVYAFEPSAYALSILRPVLRWRGFRNVRVVPFGLSDKKGSEVLNLPMKKSGTVGFGNAHIGAETRPVAIAQQIGLITLDDFVAREGLEKVDFIKVDIEGWEVNFLRGALGTIGRFRPILLLEVMEHTLTRVGASPGEIFDLLAPLGYRIFRVRERDGYKMVPVEGFAGSADYFFIAEAEAPRIAAA</sequence>
<evidence type="ECO:0000313" key="3">
    <source>
        <dbReference type="Proteomes" id="UP000006377"/>
    </source>
</evidence>
<dbReference type="Proteomes" id="UP000006377">
    <property type="component" value="Chromosome"/>
</dbReference>
<protein>
    <submittedName>
        <fullName evidence="2">Methyltransferase FkbM family</fullName>
    </submittedName>
</protein>
<dbReference type="OrthoDB" id="9814604at2"/>
<dbReference type="NCBIfam" id="TIGR01444">
    <property type="entry name" value="fkbM_fam"/>
    <property type="match status" value="1"/>
</dbReference>
<dbReference type="PANTHER" id="PTHR34203:SF15">
    <property type="entry name" value="SLL1173 PROTEIN"/>
    <property type="match status" value="1"/>
</dbReference>
<evidence type="ECO:0000313" key="2">
    <source>
        <dbReference type="EMBL" id="ABS62943.1"/>
    </source>
</evidence>
<dbReference type="PANTHER" id="PTHR34203">
    <property type="entry name" value="METHYLTRANSFERASE, FKBM FAMILY PROTEIN"/>
    <property type="match status" value="1"/>
</dbReference>
<dbReference type="InterPro" id="IPR052514">
    <property type="entry name" value="SAM-dependent_MTase"/>
</dbReference>
<dbReference type="SUPFAM" id="SSF53335">
    <property type="entry name" value="S-adenosyl-L-methionine-dependent methyltransferases"/>
    <property type="match status" value="1"/>
</dbReference>
<evidence type="ECO:0000259" key="1">
    <source>
        <dbReference type="Pfam" id="PF05050"/>
    </source>
</evidence>
<dbReference type="HOGENOM" id="CLU_1081191_0_0_5"/>
<keyword evidence="3" id="KW-1185">Reference proteome</keyword>
<reference evidence="2 3" key="1">
    <citation type="journal article" date="2011" name="Stand. Genomic Sci.">
        <title>Complete genome sequence of Parvibaculum lavamentivorans type strain (DS-1(T)).</title>
        <authorList>
            <person name="Schleheck D."/>
            <person name="Weiss M."/>
            <person name="Pitluck S."/>
            <person name="Bruce D."/>
            <person name="Land M.L."/>
            <person name="Han S."/>
            <person name="Saunders E."/>
            <person name="Tapia R."/>
            <person name="Detter C."/>
            <person name="Brettin T."/>
            <person name="Han J."/>
            <person name="Woyke T."/>
            <person name="Goodwin L."/>
            <person name="Pennacchio L."/>
            <person name="Nolan M."/>
            <person name="Cook A.M."/>
            <person name="Kjelleberg S."/>
            <person name="Thomas T."/>
        </authorList>
    </citation>
    <scope>NUCLEOTIDE SEQUENCE [LARGE SCALE GENOMIC DNA]</scope>
    <source>
        <strain evidence="3">DS-1 / DSM 13023 / NCIMB 13966</strain>
    </source>
</reference>
<dbReference type="InterPro" id="IPR006342">
    <property type="entry name" value="FkbM_mtfrase"/>
</dbReference>
<dbReference type="GO" id="GO:0032259">
    <property type="term" value="P:methylation"/>
    <property type="evidence" value="ECO:0007669"/>
    <property type="project" value="UniProtKB-KW"/>
</dbReference>
<dbReference type="GO" id="GO:0008168">
    <property type="term" value="F:methyltransferase activity"/>
    <property type="evidence" value="ECO:0007669"/>
    <property type="project" value="UniProtKB-KW"/>
</dbReference>
<dbReference type="STRING" id="402881.Plav_1323"/>
<dbReference type="RefSeq" id="WP_012110217.1">
    <property type="nucleotide sequence ID" value="NC_009719.1"/>
</dbReference>
<name>A7HSR0_PARL1</name>
<dbReference type="InterPro" id="IPR029063">
    <property type="entry name" value="SAM-dependent_MTases_sf"/>
</dbReference>
<dbReference type="KEGG" id="pla:Plav_1323"/>
<dbReference type="EMBL" id="CP000774">
    <property type="protein sequence ID" value="ABS62943.1"/>
    <property type="molecule type" value="Genomic_DNA"/>
</dbReference>
<feature type="domain" description="Methyltransferase FkbM" evidence="1">
    <location>
        <begin position="52"/>
        <end position="220"/>
    </location>
</feature>
<dbReference type="AlphaFoldDB" id="A7HSR0"/>
<dbReference type="Gene3D" id="3.40.50.150">
    <property type="entry name" value="Vaccinia Virus protein VP39"/>
    <property type="match status" value="1"/>
</dbReference>
<accession>A7HSR0</accession>
<keyword evidence="2" id="KW-0489">Methyltransferase</keyword>
<dbReference type="eggNOG" id="COG2242">
    <property type="taxonomic scope" value="Bacteria"/>
</dbReference>
<proteinExistence type="predicted"/>
<dbReference type="Pfam" id="PF05050">
    <property type="entry name" value="Methyltransf_21"/>
    <property type="match status" value="1"/>
</dbReference>